<dbReference type="AlphaFoldDB" id="A0A0G0T2Q1"/>
<dbReference type="InterPro" id="IPR029044">
    <property type="entry name" value="Nucleotide-diphossugar_trans"/>
</dbReference>
<dbReference type="GO" id="GO:0016740">
    <property type="term" value="F:transferase activity"/>
    <property type="evidence" value="ECO:0007669"/>
    <property type="project" value="UniProtKB-KW"/>
</dbReference>
<name>A0A0G0T2Q1_9BACT</name>
<gene>
    <name evidence="3" type="ORF">UT77_C0012G0007</name>
</gene>
<dbReference type="PANTHER" id="PTHR43179:SF7">
    <property type="entry name" value="RHAMNOSYLTRANSFERASE WBBL"/>
    <property type="match status" value="1"/>
</dbReference>
<keyword evidence="3" id="KW-0808">Transferase</keyword>
<keyword evidence="1" id="KW-0812">Transmembrane</keyword>
<keyword evidence="1" id="KW-0472">Membrane</keyword>
<protein>
    <submittedName>
        <fullName evidence="3">Glycosyltransferase</fullName>
    </submittedName>
</protein>
<evidence type="ECO:0000256" key="1">
    <source>
        <dbReference type="SAM" id="Phobius"/>
    </source>
</evidence>
<dbReference type="SUPFAM" id="SSF53448">
    <property type="entry name" value="Nucleotide-diphospho-sugar transferases"/>
    <property type="match status" value="1"/>
</dbReference>
<dbReference type="Pfam" id="PF00535">
    <property type="entry name" value="Glycos_transf_2"/>
    <property type="match status" value="1"/>
</dbReference>
<feature type="domain" description="Glycosyltransferase 2-like" evidence="2">
    <location>
        <begin position="7"/>
        <end position="195"/>
    </location>
</feature>
<organism evidence="3 4">
    <name type="scientific">Candidatus Daviesbacteria bacterium GW2011_GWC2_40_12</name>
    <dbReference type="NCBI Taxonomy" id="1618431"/>
    <lineage>
        <taxon>Bacteria</taxon>
        <taxon>Candidatus Daviesiibacteriota</taxon>
    </lineage>
</organism>
<dbReference type="Gene3D" id="3.90.550.10">
    <property type="entry name" value="Spore Coat Polysaccharide Biosynthesis Protein SpsA, Chain A"/>
    <property type="match status" value="1"/>
</dbReference>
<dbReference type="CDD" id="cd04186">
    <property type="entry name" value="GT_2_like_c"/>
    <property type="match status" value="1"/>
</dbReference>
<feature type="transmembrane region" description="Helical" evidence="1">
    <location>
        <begin position="143"/>
        <end position="163"/>
    </location>
</feature>
<accession>A0A0G0T2Q1</accession>
<dbReference type="InterPro" id="IPR001173">
    <property type="entry name" value="Glyco_trans_2-like"/>
</dbReference>
<evidence type="ECO:0000313" key="4">
    <source>
        <dbReference type="Proteomes" id="UP000034881"/>
    </source>
</evidence>
<sequence>MSNLNLSVVILSYNTKDVTGRCLAKALAAKEYCEKKLKNKVEVIVLDNASADGSALAIKKDFPKVKLIAQKENLGFAKGNNLVMQKIKNPFILLLNSDCYLQEESLYKAIAYFRVNLNCDVLGARLNYASGLLQPSAGSLPNILNIIFWILGLSLLPFFNMIVSPFHPKEKKYFAKAHKTGWIMGAFFMLKKKVYDVTGGFDENFFMHMEEVEWCKRIWQKGYKIWYVPQVEVVHLHGASTNFDLNASFSNELKGIKYYLKKHYGVYYFILKPVLILGLILRMIAFSLLRKNKRARVYLEGLKAI</sequence>
<comment type="caution">
    <text evidence="3">The sequence shown here is derived from an EMBL/GenBank/DDBJ whole genome shotgun (WGS) entry which is preliminary data.</text>
</comment>
<feature type="transmembrane region" description="Helical" evidence="1">
    <location>
        <begin position="266"/>
        <end position="289"/>
    </location>
</feature>
<dbReference type="EMBL" id="LBYB01000012">
    <property type="protein sequence ID" value="KKR41380.1"/>
    <property type="molecule type" value="Genomic_DNA"/>
</dbReference>
<dbReference type="Proteomes" id="UP000034881">
    <property type="component" value="Unassembled WGS sequence"/>
</dbReference>
<keyword evidence="1" id="KW-1133">Transmembrane helix</keyword>
<dbReference type="PANTHER" id="PTHR43179">
    <property type="entry name" value="RHAMNOSYLTRANSFERASE WBBL"/>
    <property type="match status" value="1"/>
</dbReference>
<evidence type="ECO:0000313" key="3">
    <source>
        <dbReference type="EMBL" id="KKR41380.1"/>
    </source>
</evidence>
<reference evidence="3 4" key="1">
    <citation type="journal article" date="2015" name="Nature">
        <title>rRNA introns, odd ribosomes, and small enigmatic genomes across a large radiation of phyla.</title>
        <authorList>
            <person name="Brown C.T."/>
            <person name="Hug L.A."/>
            <person name="Thomas B.C."/>
            <person name="Sharon I."/>
            <person name="Castelle C.J."/>
            <person name="Singh A."/>
            <person name="Wilkins M.J."/>
            <person name="Williams K.H."/>
            <person name="Banfield J.F."/>
        </authorList>
    </citation>
    <scope>NUCLEOTIDE SEQUENCE [LARGE SCALE GENOMIC DNA]</scope>
</reference>
<evidence type="ECO:0000259" key="2">
    <source>
        <dbReference type="Pfam" id="PF00535"/>
    </source>
</evidence>
<proteinExistence type="predicted"/>